<feature type="region of interest" description="Disordered" evidence="1">
    <location>
        <begin position="1"/>
        <end position="46"/>
    </location>
</feature>
<dbReference type="AlphaFoldDB" id="A0A139AMT2"/>
<feature type="compositionally biased region" description="Polar residues" evidence="1">
    <location>
        <begin position="23"/>
        <end position="32"/>
    </location>
</feature>
<reference evidence="2 3" key="1">
    <citation type="journal article" date="2015" name="Genome Biol. Evol.">
        <title>Phylogenomic analyses indicate that early fungi evolved digesting cell walls of algal ancestors of land plants.</title>
        <authorList>
            <person name="Chang Y."/>
            <person name="Wang S."/>
            <person name="Sekimoto S."/>
            <person name="Aerts A.L."/>
            <person name="Choi C."/>
            <person name="Clum A."/>
            <person name="LaButti K.M."/>
            <person name="Lindquist E.A."/>
            <person name="Yee Ngan C."/>
            <person name="Ohm R.A."/>
            <person name="Salamov A.A."/>
            <person name="Grigoriev I.V."/>
            <person name="Spatafora J.W."/>
            <person name="Berbee M.L."/>
        </authorList>
    </citation>
    <scope>NUCLEOTIDE SEQUENCE [LARGE SCALE GENOMIC DNA]</scope>
    <source>
        <strain evidence="2 3">JEL478</strain>
    </source>
</reference>
<feature type="compositionally biased region" description="Basic and acidic residues" evidence="1">
    <location>
        <begin position="712"/>
        <end position="732"/>
    </location>
</feature>
<feature type="compositionally biased region" description="Basic and acidic residues" evidence="1">
    <location>
        <begin position="237"/>
        <end position="252"/>
    </location>
</feature>
<evidence type="ECO:0000313" key="2">
    <source>
        <dbReference type="EMBL" id="KXS18028.1"/>
    </source>
</evidence>
<feature type="region of interest" description="Disordered" evidence="1">
    <location>
        <begin position="207"/>
        <end position="289"/>
    </location>
</feature>
<name>A0A139AMT2_GONPJ</name>
<sequence>MTGNYMHPTRLSSPNGMALVPQFNHSESNTGRLSVAEGPMQGVGAGVGRRRESFTAAPGPSGESPCQWSCSLTKHVDAKCTLTRPLGTTLAFALASTRPSSGATVPVPIPSDHQTQAILLSAATKLSSPGTRSGIPDRFESEPSRTTLLDAPETVEQPVVVQDRVSMETDRADTSTRLVPAGLRPKAASPSTIVVISPAMTRVPFKRPRIASETAPRQLSVATRVRSRRFGIPPRGRPSDESVQKTSHESPRRSRSTLSSPSGCRQGHSYSSSQTRERGRGPVVERKALDVQDDPVARVKKELEKKYEEKLQLEIAAVQRRTQIALDKYTNDKMSLAIRAAALQDLLERSGITVMSIDGAKPRDIAPAASPEGQYNVDAERTMPGGQLKCLQAEVEVDSETTWGYGTSVSGRRERWPTGRTVVSSGTTRKQIDQERVTNHGKGGAPDPSNVGGYGVGNTLSTGSIAKIAVVAQPSASIVSGNGVATTQGRVKVIQPSAPSASPRTSNSSLGVVGSSSVIILGHPTPRLFVPGQRMLQLNSGDLKTPWITETSCWVFKICPTKTLGVRPWRLPTIDTLPNWSSPAPPPSQVPTPWGPLPPTFFMGYFVGRPPGSARPQGSGSILQAPPGQAGQPNGQLQVAQWVRRQLRISRDAFLAAVSCSLPSVHDDWKTATFWIYYGNVKADEFSWRGERRGDTIWSTGDDRTAVSGAKRKLEAESELRPVRRARDDKIRARSTRSSPSTNTTRPPPKLAPIKKALSPRSEKQKQEMPSAVAESVFVVLDSGEEGEQDERQRRRGGALNEARAGANRGIDGPTVEPMQHMAQPGSVNTQSISHKNDDVVESGRKSYEFELECGLRRQQRRNKGPCRLCNNAIAGAGAGPVT</sequence>
<keyword evidence="3" id="KW-1185">Reference proteome</keyword>
<proteinExistence type="predicted"/>
<feature type="compositionally biased region" description="Low complexity" evidence="1">
    <location>
        <begin position="736"/>
        <end position="745"/>
    </location>
</feature>
<accession>A0A139AMT2</accession>
<feature type="compositionally biased region" description="Basic and acidic residues" evidence="1">
    <location>
        <begin position="275"/>
        <end position="289"/>
    </location>
</feature>
<organism evidence="2 3">
    <name type="scientific">Gonapodya prolifera (strain JEL478)</name>
    <name type="common">Monoblepharis prolifera</name>
    <dbReference type="NCBI Taxonomy" id="1344416"/>
    <lineage>
        <taxon>Eukaryota</taxon>
        <taxon>Fungi</taxon>
        <taxon>Fungi incertae sedis</taxon>
        <taxon>Chytridiomycota</taxon>
        <taxon>Chytridiomycota incertae sedis</taxon>
        <taxon>Monoblepharidomycetes</taxon>
        <taxon>Monoblepharidales</taxon>
        <taxon>Gonapodyaceae</taxon>
        <taxon>Gonapodya</taxon>
    </lineage>
</organism>
<protein>
    <submittedName>
        <fullName evidence="2">Uncharacterized protein</fullName>
    </submittedName>
</protein>
<evidence type="ECO:0000313" key="3">
    <source>
        <dbReference type="Proteomes" id="UP000070544"/>
    </source>
</evidence>
<dbReference type="Proteomes" id="UP000070544">
    <property type="component" value="Unassembled WGS sequence"/>
</dbReference>
<feature type="region of interest" description="Disordered" evidence="1">
    <location>
        <begin position="613"/>
        <end position="635"/>
    </location>
</feature>
<evidence type="ECO:0000256" key="1">
    <source>
        <dbReference type="SAM" id="MobiDB-lite"/>
    </source>
</evidence>
<dbReference type="EMBL" id="KQ965744">
    <property type="protein sequence ID" value="KXS18028.1"/>
    <property type="molecule type" value="Genomic_DNA"/>
</dbReference>
<gene>
    <name evidence="2" type="ORF">M427DRAFT_144097</name>
</gene>
<feature type="region of interest" description="Disordered" evidence="1">
    <location>
        <begin position="708"/>
        <end position="815"/>
    </location>
</feature>